<dbReference type="InterPro" id="IPR010982">
    <property type="entry name" value="Lambda_DNA-bd_dom_sf"/>
</dbReference>
<sequence length="139" mass="15881">MNEQMFPVRLRALRQGRGLSLSGLAKELNKVMGSSEERHNTGHQIGSWERGVNTPSYIEVVKLADYFNVSLDFLIGRDYDDFEIEDIFASTSRLRFNGKTLNKNDRNAVYGMIKGYLRAKYPTQDEDEGESNQVTLPLE</sequence>
<name>A0A0R2K2S1_9LACO</name>
<comment type="caution">
    <text evidence="2">The sequence shown here is derived from an EMBL/GenBank/DDBJ whole genome shotgun (WGS) entry which is preliminary data.</text>
</comment>
<dbReference type="STRING" id="89059.LAC1533_1934"/>
<dbReference type="CDD" id="cd00093">
    <property type="entry name" value="HTH_XRE"/>
    <property type="match status" value="1"/>
</dbReference>
<proteinExistence type="predicted"/>
<protein>
    <submittedName>
        <fullName evidence="2">Cro CI family transcriptional regulator</fullName>
    </submittedName>
</protein>
<evidence type="ECO:0000259" key="1">
    <source>
        <dbReference type="PROSITE" id="PS50943"/>
    </source>
</evidence>
<organism evidence="2 3">
    <name type="scientific">Ligilactobacillus acidipiscis</name>
    <dbReference type="NCBI Taxonomy" id="89059"/>
    <lineage>
        <taxon>Bacteria</taxon>
        <taxon>Bacillati</taxon>
        <taxon>Bacillota</taxon>
        <taxon>Bacilli</taxon>
        <taxon>Lactobacillales</taxon>
        <taxon>Lactobacillaceae</taxon>
        <taxon>Ligilactobacillus</taxon>
    </lineage>
</organism>
<gene>
    <name evidence="2" type="ORF">IV43_GL001281</name>
</gene>
<dbReference type="PROSITE" id="PS50943">
    <property type="entry name" value="HTH_CROC1"/>
    <property type="match status" value="1"/>
</dbReference>
<dbReference type="InterPro" id="IPR001387">
    <property type="entry name" value="Cro/C1-type_HTH"/>
</dbReference>
<dbReference type="SUPFAM" id="SSF47413">
    <property type="entry name" value="lambda repressor-like DNA-binding domains"/>
    <property type="match status" value="1"/>
</dbReference>
<evidence type="ECO:0000313" key="3">
    <source>
        <dbReference type="Proteomes" id="UP000051491"/>
    </source>
</evidence>
<dbReference type="SMART" id="SM00530">
    <property type="entry name" value="HTH_XRE"/>
    <property type="match status" value="1"/>
</dbReference>
<dbReference type="AlphaFoldDB" id="A0A0R2K2S1"/>
<evidence type="ECO:0000313" key="2">
    <source>
        <dbReference type="EMBL" id="KRN83859.1"/>
    </source>
</evidence>
<dbReference type="Gene3D" id="1.10.260.40">
    <property type="entry name" value="lambda repressor-like DNA-binding domains"/>
    <property type="match status" value="1"/>
</dbReference>
<dbReference type="GO" id="GO:0003677">
    <property type="term" value="F:DNA binding"/>
    <property type="evidence" value="ECO:0007669"/>
    <property type="project" value="InterPro"/>
</dbReference>
<dbReference type="Proteomes" id="UP000051491">
    <property type="component" value="Unassembled WGS sequence"/>
</dbReference>
<feature type="domain" description="HTH cro/C1-type" evidence="1">
    <location>
        <begin position="10"/>
        <end position="74"/>
    </location>
</feature>
<accession>A0A0R2K2S1</accession>
<dbReference type="PATRIC" id="fig|89059.3.peg.1379"/>
<dbReference type="Pfam" id="PF01381">
    <property type="entry name" value="HTH_3"/>
    <property type="match status" value="1"/>
</dbReference>
<reference evidence="2 3" key="1">
    <citation type="journal article" date="2015" name="Genome Announc.">
        <title>Expanding the biotechnology potential of lactobacilli through comparative genomics of 213 strains and associated genera.</title>
        <authorList>
            <person name="Sun Z."/>
            <person name="Harris H.M."/>
            <person name="McCann A."/>
            <person name="Guo C."/>
            <person name="Argimon S."/>
            <person name="Zhang W."/>
            <person name="Yang X."/>
            <person name="Jeffery I.B."/>
            <person name="Cooney J.C."/>
            <person name="Kagawa T.F."/>
            <person name="Liu W."/>
            <person name="Song Y."/>
            <person name="Salvetti E."/>
            <person name="Wrobel A."/>
            <person name="Rasinkangas P."/>
            <person name="Parkhill J."/>
            <person name="Rea M.C."/>
            <person name="O'Sullivan O."/>
            <person name="Ritari J."/>
            <person name="Douillard F.P."/>
            <person name="Paul Ross R."/>
            <person name="Yang R."/>
            <person name="Briner A.E."/>
            <person name="Felis G.E."/>
            <person name="de Vos W.M."/>
            <person name="Barrangou R."/>
            <person name="Klaenhammer T.R."/>
            <person name="Caufield P.W."/>
            <person name="Cui Y."/>
            <person name="Zhang H."/>
            <person name="O'Toole P.W."/>
        </authorList>
    </citation>
    <scope>NUCLEOTIDE SEQUENCE [LARGE SCALE GENOMIC DNA]</scope>
    <source>
        <strain evidence="2 3">DSM 15353</strain>
    </source>
</reference>
<dbReference type="EMBL" id="JQBK01000034">
    <property type="protein sequence ID" value="KRN83859.1"/>
    <property type="molecule type" value="Genomic_DNA"/>
</dbReference>